<reference evidence="3 4" key="1">
    <citation type="journal article" date="2016" name="Mol. Biol. Evol.">
        <title>Comparative Genomics of Early-Diverging Mushroom-Forming Fungi Provides Insights into the Origins of Lignocellulose Decay Capabilities.</title>
        <authorList>
            <person name="Nagy L.G."/>
            <person name="Riley R."/>
            <person name="Tritt A."/>
            <person name="Adam C."/>
            <person name="Daum C."/>
            <person name="Floudas D."/>
            <person name="Sun H."/>
            <person name="Yadav J.S."/>
            <person name="Pangilinan J."/>
            <person name="Larsson K.H."/>
            <person name="Matsuura K."/>
            <person name="Barry K."/>
            <person name="Labutti K."/>
            <person name="Kuo R."/>
            <person name="Ohm R.A."/>
            <person name="Bhattacharya S.S."/>
            <person name="Shirouzu T."/>
            <person name="Yoshinaga Y."/>
            <person name="Martin F.M."/>
            <person name="Grigoriev I.V."/>
            <person name="Hibbett D.S."/>
        </authorList>
    </citation>
    <scope>NUCLEOTIDE SEQUENCE [LARGE SCALE GENOMIC DNA]</scope>
    <source>
        <strain evidence="3 4">CBS 109695</strain>
    </source>
</reference>
<dbReference type="Proteomes" id="UP000076532">
    <property type="component" value="Unassembled WGS sequence"/>
</dbReference>
<protein>
    <recommendedName>
        <fullName evidence="2">DUF6830 domain-containing protein</fullName>
    </recommendedName>
</protein>
<proteinExistence type="predicted"/>
<name>A0A167TBL8_9AGAM</name>
<feature type="domain" description="DUF6830" evidence="2">
    <location>
        <begin position="695"/>
        <end position="845"/>
    </location>
</feature>
<dbReference type="Pfam" id="PF18759">
    <property type="entry name" value="Plavaka"/>
    <property type="match status" value="1"/>
</dbReference>
<dbReference type="AlphaFoldDB" id="A0A167TBL8"/>
<dbReference type="OrthoDB" id="3232986at2759"/>
<evidence type="ECO:0000256" key="1">
    <source>
        <dbReference type="SAM" id="MobiDB-lite"/>
    </source>
</evidence>
<keyword evidence="4" id="KW-1185">Reference proteome</keyword>
<evidence type="ECO:0000313" key="4">
    <source>
        <dbReference type="Proteomes" id="UP000076532"/>
    </source>
</evidence>
<dbReference type="EMBL" id="KV418323">
    <property type="protein sequence ID" value="KZP02768.1"/>
    <property type="molecule type" value="Genomic_DNA"/>
</dbReference>
<sequence length="969" mass="109152">MAPPQTCSNLDTYSTTNNDYPMFDAEPYDDTDGQVAPDTISEASMDASNAKHCDFYPDAAETYRHGPTYIDIFNADQHATKRLETPYWPFASKGDWEMGSWLLRSGLSMRVIDDFLCLEKSQSLSLSFRSAKDLRNRAEMLPQGPQWKCKPWTADHPTKRPIKLFYRDPIECIRSLFGNPLFADSMHYTPFREFKTAAQLVRVYEEWMSADTAWNIQGQLPQGATLLGTILSSDKTNISVMTGDRMAHPLLISLANISARIHMKSSQHAFLLLVLLPVPKLLDKRQEVRGVQGDRLIHACLDFVLAPLKMAASLGIMMTDPLGQPRFCFTPCAAYMVDTQEAIMLAGVAGKTSHLTTASYREFGDAFRHETRTAALTLSQRHIIRGRVDPTADLAAYKQEALKYRLNGVDQLFWRDWPHAEPSIFLTPEPLHHWHKAFWDHDAKWCIHAVGPLEIDFRFSVIPHRIGFCQFKEGLSKLKQVTGREHRDVERYMVAIIADAVSKDFLIVIRARIEFFYLSQAPIIDGDNITDIDAALAEFHEHKQAILDAGARVGGSNNPLDDWYIPKLEMLQSVTASIRNTGAAHQWSVDITEHGHITEVKDPARNTNNQDYEEQICRSLDRTDKIQRFELATSMWAAEIDFGHADTSPDPLGPPDSDDEDELDDGYHRIDQTSVLLATIQPTAAVAGPRREQMDYFAHADRLAADTRPGLLFPPRTFVSACTAFHLSRDPFTKSMIDDISSTFDLPDLRPALIDYIRYAADPNVDMSTLAIGGRRTAAAGGTLPFDDIRTRKYHYPDEAAEARNVLASPPSAELPMGQYNTVLVNTDRDKQWPKSGFEGHCACQLRLIFQILGTGIGSGVFLAYVQRFDIVPQVNPAYSGGRYKTRLGDVIPLSRLRSPIQLHPRFGPEADSRLTAQNCLEYSSEFWLNHYADKEHFWALILVNCGTYHVGILLDCPPGLWRAIQTDL</sequence>
<evidence type="ECO:0000259" key="2">
    <source>
        <dbReference type="Pfam" id="PF20722"/>
    </source>
</evidence>
<dbReference type="InterPro" id="IPR041078">
    <property type="entry name" value="Plavaka"/>
</dbReference>
<feature type="region of interest" description="Disordered" evidence="1">
    <location>
        <begin position="643"/>
        <end position="665"/>
    </location>
</feature>
<gene>
    <name evidence="3" type="ORF">FIBSPDRAFT_905562</name>
</gene>
<dbReference type="InterPro" id="IPR049233">
    <property type="entry name" value="DUF6830"/>
</dbReference>
<accession>A0A167TBL8</accession>
<dbReference type="Pfam" id="PF20722">
    <property type="entry name" value="DUF6830"/>
    <property type="match status" value="1"/>
</dbReference>
<evidence type="ECO:0000313" key="3">
    <source>
        <dbReference type="EMBL" id="KZP02768.1"/>
    </source>
</evidence>
<organism evidence="3 4">
    <name type="scientific">Athelia psychrophila</name>
    <dbReference type="NCBI Taxonomy" id="1759441"/>
    <lineage>
        <taxon>Eukaryota</taxon>
        <taxon>Fungi</taxon>
        <taxon>Dikarya</taxon>
        <taxon>Basidiomycota</taxon>
        <taxon>Agaricomycotina</taxon>
        <taxon>Agaricomycetes</taxon>
        <taxon>Agaricomycetidae</taxon>
        <taxon>Atheliales</taxon>
        <taxon>Atheliaceae</taxon>
        <taxon>Athelia</taxon>
    </lineage>
</organism>